<feature type="domain" description="Response regulatory" evidence="2">
    <location>
        <begin position="4"/>
        <end position="116"/>
    </location>
</feature>
<protein>
    <submittedName>
        <fullName evidence="4">Two-component system response regulator protein</fullName>
    </submittedName>
</protein>
<evidence type="ECO:0000313" key="5">
    <source>
        <dbReference type="Proteomes" id="UP000049855"/>
    </source>
</evidence>
<dbReference type="SMART" id="SM00850">
    <property type="entry name" value="LytTR"/>
    <property type="match status" value="1"/>
</dbReference>
<evidence type="ECO:0000256" key="1">
    <source>
        <dbReference type="PROSITE-ProRule" id="PRU00169"/>
    </source>
</evidence>
<sequence length="244" mass="27637">MTIQTLLVYDKPMALANLHDLLSFFSEFAVRETCNASESALLFCEEHEVDVVFIDLEMSKGLELVAAIREVKPNIIIVFVSDYSDYAVKAFELNAQDYLVKPITKKRIAITAEKLNYLIRLRQTVKSSATLTDSDLIPGKNNGRIYLLKVQDILYFTTIGRNVFAAVANGRYKLQGSLSYWEGRLPGEKFIRCHNSYIVNLSKIEYIAPFFKNAYSIKITGSTETVPVSRTFAKGLKERVRLLA</sequence>
<reference evidence="5" key="1">
    <citation type="submission" date="2015-03" db="EMBL/GenBank/DDBJ databases">
        <authorList>
            <person name="Nijsse Bart"/>
        </authorList>
    </citation>
    <scope>NUCLEOTIDE SEQUENCE [LARGE SCALE GENOMIC DNA]</scope>
</reference>
<dbReference type="Pfam" id="PF04397">
    <property type="entry name" value="LytTR"/>
    <property type="match status" value="1"/>
</dbReference>
<keyword evidence="5" id="KW-1185">Reference proteome</keyword>
<dbReference type="InterPro" id="IPR001789">
    <property type="entry name" value="Sig_transdc_resp-reg_receiver"/>
</dbReference>
<dbReference type="GO" id="GO:0000156">
    <property type="term" value="F:phosphorelay response regulator activity"/>
    <property type="evidence" value="ECO:0007669"/>
    <property type="project" value="InterPro"/>
</dbReference>
<keyword evidence="1" id="KW-0597">Phosphoprotein</keyword>
<dbReference type="PROSITE" id="PS50110">
    <property type="entry name" value="RESPONSE_REGULATORY"/>
    <property type="match status" value="1"/>
</dbReference>
<dbReference type="Gene3D" id="2.40.50.1020">
    <property type="entry name" value="LytTr DNA-binding domain"/>
    <property type="match status" value="1"/>
</dbReference>
<evidence type="ECO:0000259" key="3">
    <source>
        <dbReference type="PROSITE" id="PS50930"/>
    </source>
</evidence>
<feature type="domain" description="HTH LytTR-type" evidence="3">
    <location>
        <begin position="137"/>
        <end position="242"/>
    </location>
</feature>
<dbReference type="InterPro" id="IPR046947">
    <property type="entry name" value="LytR-like"/>
</dbReference>
<evidence type="ECO:0000259" key="2">
    <source>
        <dbReference type="PROSITE" id="PS50110"/>
    </source>
</evidence>
<dbReference type="GO" id="GO:0003677">
    <property type="term" value="F:DNA binding"/>
    <property type="evidence" value="ECO:0007669"/>
    <property type="project" value="InterPro"/>
</dbReference>
<dbReference type="PANTHER" id="PTHR37299">
    <property type="entry name" value="TRANSCRIPTIONAL REGULATOR-RELATED"/>
    <property type="match status" value="1"/>
</dbReference>
<dbReference type="PROSITE" id="PS50930">
    <property type="entry name" value="HTH_LYTTR"/>
    <property type="match status" value="1"/>
</dbReference>
<gene>
    <name evidence="4" type="ORF">SpAn4DRAFT_2480</name>
</gene>
<dbReference type="InterPro" id="IPR011006">
    <property type="entry name" value="CheY-like_superfamily"/>
</dbReference>
<dbReference type="RefSeq" id="WP_021168036.1">
    <property type="nucleotide sequence ID" value="NZ_CTRP01000012.1"/>
</dbReference>
<dbReference type="SMART" id="SM00448">
    <property type="entry name" value="REC"/>
    <property type="match status" value="1"/>
</dbReference>
<organism evidence="4 5">
    <name type="scientific">Sporomusa ovata</name>
    <dbReference type="NCBI Taxonomy" id="2378"/>
    <lineage>
        <taxon>Bacteria</taxon>
        <taxon>Bacillati</taxon>
        <taxon>Bacillota</taxon>
        <taxon>Negativicutes</taxon>
        <taxon>Selenomonadales</taxon>
        <taxon>Sporomusaceae</taxon>
        <taxon>Sporomusa</taxon>
    </lineage>
</organism>
<dbReference type="Gene3D" id="3.40.50.2300">
    <property type="match status" value="1"/>
</dbReference>
<accession>A0A0U1L0P1</accession>
<dbReference type="SUPFAM" id="SSF52172">
    <property type="entry name" value="CheY-like"/>
    <property type="match status" value="1"/>
</dbReference>
<proteinExistence type="predicted"/>
<dbReference type="Proteomes" id="UP000049855">
    <property type="component" value="Unassembled WGS sequence"/>
</dbReference>
<evidence type="ECO:0000313" key="4">
    <source>
        <dbReference type="EMBL" id="CQR73248.1"/>
    </source>
</evidence>
<dbReference type="EMBL" id="CTRP01000012">
    <property type="protein sequence ID" value="CQR73248.1"/>
    <property type="molecule type" value="Genomic_DNA"/>
</dbReference>
<dbReference type="Pfam" id="PF00072">
    <property type="entry name" value="Response_reg"/>
    <property type="match status" value="1"/>
</dbReference>
<dbReference type="PANTHER" id="PTHR37299:SF1">
    <property type="entry name" value="STAGE 0 SPORULATION PROTEIN A HOMOLOG"/>
    <property type="match status" value="1"/>
</dbReference>
<name>A0A0U1L0P1_9FIRM</name>
<dbReference type="InterPro" id="IPR007492">
    <property type="entry name" value="LytTR_DNA-bd_dom"/>
</dbReference>
<feature type="modified residue" description="4-aspartylphosphate" evidence="1">
    <location>
        <position position="55"/>
    </location>
</feature>
<dbReference type="AlphaFoldDB" id="A0A0U1L0P1"/>